<dbReference type="PANTHER" id="PTHR43394:SF1">
    <property type="entry name" value="ATP-BINDING CASSETTE SUB-FAMILY B MEMBER 10, MITOCHONDRIAL"/>
    <property type="match status" value="1"/>
</dbReference>
<evidence type="ECO:0000256" key="4">
    <source>
        <dbReference type="ARBA" id="ARBA00022840"/>
    </source>
</evidence>
<feature type="transmembrane region" description="Helical" evidence="7">
    <location>
        <begin position="159"/>
        <end position="175"/>
    </location>
</feature>
<dbReference type="PANTHER" id="PTHR43394">
    <property type="entry name" value="ATP-DEPENDENT PERMEASE MDL1, MITOCHONDRIAL"/>
    <property type="match status" value="1"/>
</dbReference>
<keyword evidence="4 10" id="KW-0067">ATP-binding</keyword>
<evidence type="ECO:0000256" key="3">
    <source>
        <dbReference type="ARBA" id="ARBA00022741"/>
    </source>
</evidence>
<dbReference type="InterPro" id="IPR003593">
    <property type="entry name" value="AAA+_ATPase"/>
</dbReference>
<keyword evidence="11" id="KW-1185">Reference proteome</keyword>
<dbReference type="AlphaFoldDB" id="A0A097AP51"/>
<feature type="transmembrane region" description="Helical" evidence="7">
    <location>
        <begin position="132"/>
        <end position="153"/>
    </location>
</feature>
<dbReference type="SMART" id="SM00382">
    <property type="entry name" value="AAA"/>
    <property type="match status" value="1"/>
</dbReference>
<evidence type="ECO:0000313" key="11">
    <source>
        <dbReference type="Proteomes" id="UP000029669"/>
    </source>
</evidence>
<feature type="domain" description="ABC transporter" evidence="8">
    <location>
        <begin position="337"/>
        <end position="555"/>
    </location>
</feature>
<organism evidence="10 11">
    <name type="scientific">Thermoanaerobacter kivui</name>
    <name type="common">Acetogenium kivui</name>
    <dbReference type="NCBI Taxonomy" id="2325"/>
    <lineage>
        <taxon>Bacteria</taxon>
        <taxon>Bacillati</taxon>
        <taxon>Bacillota</taxon>
        <taxon>Clostridia</taxon>
        <taxon>Thermoanaerobacterales</taxon>
        <taxon>Thermoanaerobacteraceae</taxon>
        <taxon>Thermoanaerobacter</taxon>
    </lineage>
</organism>
<evidence type="ECO:0000259" key="8">
    <source>
        <dbReference type="PROSITE" id="PS50893"/>
    </source>
</evidence>
<name>A0A097AP51_THEKI</name>
<dbReference type="STRING" id="2325.TKV_c03930"/>
<dbReference type="InterPro" id="IPR003439">
    <property type="entry name" value="ABC_transporter-like_ATP-bd"/>
</dbReference>
<dbReference type="Gene3D" id="1.20.1560.10">
    <property type="entry name" value="ABC transporter type 1, transmembrane domain"/>
    <property type="match status" value="1"/>
</dbReference>
<dbReference type="CDD" id="cd03228">
    <property type="entry name" value="ABCC_MRP_Like"/>
    <property type="match status" value="1"/>
</dbReference>
<keyword evidence="2 7" id="KW-0812">Transmembrane</keyword>
<dbReference type="InterPro" id="IPR027417">
    <property type="entry name" value="P-loop_NTPase"/>
</dbReference>
<keyword evidence="5 7" id="KW-1133">Transmembrane helix</keyword>
<dbReference type="GO" id="GO:0005524">
    <property type="term" value="F:ATP binding"/>
    <property type="evidence" value="ECO:0007669"/>
    <property type="project" value="UniProtKB-KW"/>
</dbReference>
<dbReference type="InterPro" id="IPR036640">
    <property type="entry name" value="ABC1_TM_sf"/>
</dbReference>
<accession>A0A097AP51</accession>
<comment type="subcellular location">
    <subcellularLocation>
        <location evidence="1">Cell membrane</location>
        <topology evidence="1">Multi-pass membrane protein</topology>
    </subcellularLocation>
</comment>
<dbReference type="SUPFAM" id="SSF90123">
    <property type="entry name" value="ABC transporter transmembrane region"/>
    <property type="match status" value="1"/>
</dbReference>
<keyword evidence="3" id="KW-0547">Nucleotide-binding</keyword>
<dbReference type="PROSITE" id="PS50893">
    <property type="entry name" value="ABC_TRANSPORTER_2"/>
    <property type="match status" value="1"/>
</dbReference>
<sequence length="557" mass="63580">MKAKELELLHLVFKYIKPKIKLFILSFTFLVASLISLLPPYLTKLAFDEGVMNRNLNLLTKYVLVLIGVYILKSFLNYLSSALFTLLSHNTLFDIKKDLTNRILKLPLEFFSNSESGYIVSRFKEADSLSSLFSLQSFKLILSIFEFIGAMVIMFSLNVRLTLLLILVIPIFYLVSRTFESAFAKVTSETMEKGAIFHGKFQQSISGAEEIKRMALEEKEAQNINEINKEYVKSSIKYGILLSFGSEAIMLLSSLVSVLLLYLGGQSVIQESISIGTYMAFTGYFGKLYAPVVNWSLSMYTFKPAFVALERIRDFFMKYSEEDETLDKIKIDKINEIEMKKVKFCYPDGKEYVLRNFNLKAEKGDKVLLKGPNGSGKSTVIRLLLGFYENYEGEILINGVELNKLSKKSLRSRVSIVSQKIFLFNDTIENNIKIIDNVDDEKYEIILRKSGLKAFVESLPLKDQTLVGENGVKLSGGEIHKLAIARAMVKSDSDVFIFDEATAHLDKDTKELIKKFIKEELDDKICIIIDHSDYFDDVCNKIVHLMASYYDRSEKHE</sequence>
<dbReference type="SUPFAM" id="SSF52540">
    <property type="entry name" value="P-loop containing nucleoside triphosphate hydrolases"/>
    <property type="match status" value="1"/>
</dbReference>
<dbReference type="InterPro" id="IPR011527">
    <property type="entry name" value="ABC1_TM_dom"/>
</dbReference>
<evidence type="ECO:0000256" key="6">
    <source>
        <dbReference type="ARBA" id="ARBA00023136"/>
    </source>
</evidence>
<feature type="transmembrane region" description="Helical" evidence="7">
    <location>
        <begin position="238"/>
        <end position="263"/>
    </location>
</feature>
<feature type="domain" description="ABC transmembrane type-1" evidence="9">
    <location>
        <begin position="23"/>
        <end position="294"/>
    </location>
</feature>
<evidence type="ECO:0000256" key="7">
    <source>
        <dbReference type="SAM" id="Phobius"/>
    </source>
</evidence>
<protein>
    <submittedName>
        <fullName evidence="10">Putative ABC transporter ATP-binding protein</fullName>
    </submittedName>
</protein>
<dbReference type="GO" id="GO:0015421">
    <property type="term" value="F:ABC-type oligopeptide transporter activity"/>
    <property type="evidence" value="ECO:0007669"/>
    <property type="project" value="TreeGrafter"/>
</dbReference>
<dbReference type="Pfam" id="PF00005">
    <property type="entry name" value="ABC_tran"/>
    <property type="match status" value="1"/>
</dbReference>
<dbReference type="CDD" id="cd07346">
    <property type="entry name" value="ABC_6TM_exporters"/>
    <property type="match status" value="1"/>
</dbReference>
<dbReference type="OrthoDB" id="9762517at2"/>
<evidence type="ECO:0000259" key="9">
    <source>
        <dbReference type="PROSITE" id="PS50929"/>
    </source>
</evidence>
<dbReference type="InterPro" id="IPR039421">
    <property type="entry name" value="Type_1_exporter"/>
</dbReference>
<dbReference type="GO" id="GO:0005886">
    <property type="term" value="C:plasma membrane"/>
    <property type="evidence" value="ECO:0007669"/>
    <property type="project" value="UniProtKB-SubCell"/>
</dbReference>
<dbReference type="HOGENOM" id="CLU_000604_84_3_9"/>
<feature type="transmembrane region" description="Helical" evidence="7">
    <location>
        <begin position="20"/>
        <end position="42"/>
    </location>
</feature>
<dbReference type="PROSITE" id="PS50929">
    <property type="entry name" value="ABC_TM1F"/>
    <property type="match status" value="1"/>
</dbReference>
<dbReference type="GO" id="GO:0016887">
    <property type="term" value="F:ATP hydrolysis activity"/>
    <property type="evidence" value="ECO:0007669"/>
    <property type="project" value="InterPro"/>
</dbReference>
<dbReference type="KEGG" id="tki:TKV_c03930"/>
<dbReference type="Gene3D" id="3.40.50.300">
    <property type="entry name" value="P-loop containing nucleotide triphosphate hydrolases"/>
    <property type="match status" value="1"/>
</dbReference>
<gene>
    <name evidence="10" type="ORF">TKV_c03930</name>
</gene>
<dbReference type="RefSeq" id="WP_049684533.1">
    <property type="nucleotide sequence ID" value="NZ_CP009170.1"/>
</dbReference>
<dbReference type="Proteomes" id="UP000029669">
    <property type="component" value="Chromosome"/>
</dbReference>
<proteinExistence type="predicted"/>
<dbReference type="EMBL" id="CP009170">
    <property type="protein sequence ID" value="AIS51597.1"/>
    <property type="molecule type" value="Genomic_DNA"/>
</dbReference>
<dbReference type="eggNOG" id="COG1132">
    <property type="taxonomic scope" value="Bacteria"/>
</dbReference>
<feature type="transmembrane region" description="Helical" evidence="7">
    <location>
        <begin position="62"/>
        <end position="87"/>
    </location>
</feature>
<evidence type="ECO:0000256" key="1">
    <source>
        <dbReference type="ARBA" id="ARBA00004651"/>
    </source>
</evidence>
<evidence type="ECO:0000313" key="10">
    <source>
        <dbReference type="EMBL" id="AIS51597.1"/>
    </source>
</evidence>
<keyword evidence="6 7" id="KW-0472">Membrane</keyword>
<evidence type="ECO:0000256" key="5">
    <source>
        <dbReference type="ARBA" id="ARBA00022989"/>
    </source>
</evidence>
<dbReference type="Pfam" id="PF00664">
    <property type="entry name" value="ABC_membrane"/>
    <property type="match status" value="1"/>
</dbReference>
<evidence type="ECO:0000256" key="2">
    <source>
        <dbReference type="ARBA" id="ARBA00022692"/>
    </source>
</evidence>
<reference evidence="11" key="1">
    <citation type="journal article" date="2015" name="Genome Announc.">
        <title>Whole-Genome Sequences of 80 Environmental and Clinical Isolates of Burkholderia pseudomallei.</title>
        <authorList>
            <person name="Johnson S.L."/>
            <person name="Baker A.L."/>
            <person name="Chain P.S."/>
            <person name="Currie B.J."/>
            <person name="Daligault H.E."/>
            <person name="Davenport K.W."/>
            <person name="Davis C.B."/>
            <person name="Inglis T.J."/>
            <person name="Kaestli M."/>
            <person name="Koren S."/>
            <person name="Mayo M."/>
            <person name="Merritt A.J."/>
            <person name="Price E.P."/>
            <person name="Sarovich D.S."/>
            <person name="Warner J."/>
            <person name="Rosovitz M.J."/>
        </authorList>
    </citation>
    <scope>NUCLEOTIDE SEQUENCE [LARGE SCALE GENOMIC DNA]</scope>
    <source>
        <strain evidence="11">DSM 2030</strain>
    </source>
</reference>